<dbReference type="EMBL" id="GIFC01012203">
    <property type="protein sequence ID" value="MXU94286.1"/>
    <property type="molecule type" value="Transcribed_RNA"/>
</dbReference>
<accession>A0A6B0UXC6</accession>
<organism evidence="2">
    <name type="scientific">Ixodes ricinus</name>
    <name type="common">Common tick</name>
    <name type="synonym">Acarus ricinus</name>
    <dbReference type="NCBI Taxonomy" id="34613"/>
    <lineage>
        <taxon>Eukaryota</taxon>
        <taxon>Metazoa</taxon>
        <taxon>Ecdysozoa</taxon>
        <taxon>Arthropoda</taxon>
        <taxon>Chelicerata</taxon>
        <taxon>Arachnida</taxon>
        <taxon>Acari</taxon>
        <taxon>Parasitiformes</taxon>
        <taxon>Ixodida</taxon>
        <taxon>Ixodoidea</taxon>
        <taxon>Ixodidae</taxon>
        <taxon>Ixodinae</taxon>
        <taxon>Ixodes</taxon>
    </lineage>
</organism>
<feature type="region of interest" description="Disordered" evidence="1">
    <location>
        <begin position="138"/>
        <end position="160"/>
    </location>
</feature>
<reference evidence="2" key="1">
    <citation type="submission" date="2019-12" db="EMBL/GenBank/DDBJ databases">
        <title>An insight into the sialome of adult female Ixodes ricinus ticks feeding for 6 days.</title>
        <authorList>
            <person name="Perner J."/>
            <person name="Ribeiro J.M.C."/>
        </authorList>
    </citation>
    <scope>NUCLEOTIDE SEQUENCE</scope>
    <source>
        <strain evidence="2">Semi-engorged</strain>
        <tissue evidence="2">Salivary glands</tissue>
    </source>
</reference>
<proteinExistence type="predicted"/>
<evidence type="ECO:0000313" key="2">
    <source>
        <dbReference type="EMBL" id="MXU94286.1"/>
    </source>
</evidence>
<evidence type="ECO:0000256" key="1">
    <source>
        <dbReference type="SAM" id="MobiDB-lite"/>
    </source>
</evidence>
<sequence length="160" mass="17616">MAAAVVAAAAATTRVVLQYGGGARHRCCWRASLPGSRGRRGIFSTRLRVVPAVSYVRSEWCSGALRCWSCRFHDDDDQTRQPRSCRMATWTLAATTVMLGTLRSTSVGSVGLHSVVRQSCSNTVWSAFLRTTPLRTRTTSQPWTKPKTTKQIAMPARSQI</sequence>
<dbReference type="AlphaFoldDB" id="A0A6B0UXC6"/>
<name>A0A6B0UXC6_IXORI</name>
<protein>
    <submittedName>
        <fullName evidence="2">Uncharacterized protein</fullName>
    </submittedName>
</protein>